<dbReference type="PANTHER" id="PTHR10057">
    <property type="entry name" value="PERIPHERAL-TYPE BENZODIAZEPINE RECEPTOR"/>
    <property type="match status" value="1"/>
</dbReference>
<dbReference type="PANTHER" id="PTHR10057:SF0">
    <property type="entry name" value="TRANSLOCATOR PROTEIN"/>
    <property type="match status" value="1"/>
</dbReference>
<feature type="transmembrane region" description="Helical" evidence="6">
    <location>
        <begin position="135"/>
        <end position="152"/>
    </location>
</feature>
<dbReference type="InterPro" id="IPR038330">
    <property type="entry name" value="TspO/MBR-related_sf"/>
</dbReference>
<dbReference type="FunFam" id="1.20.1260.100:FF:000001">
    <property type="entry name" value="translocator protein 2"/>
    <property type="match status" value="1"/>
</dbReference>
<reference evidence="7" key="2">
    <citation type="submission" date="2021-04" db="EMBL/GenBank/DDBJ databases">
        <authorList>
            <person name="Gilroy R."/>
        </authorList>
    </citation>
    <scope>NUCLEOTIDE SEQUENCE</scope>
    <source>
        <strain evidence="7">ChiSxjej1B13-11774</strain>
    </source>
</reference>
<keyword evidence="5 6" id="KW-0472">Membrane</keyword>
<evidence type="ECO:0000313" key="8">
    <source>
        <dbReference type="Proteomes" id="UP000824048"/>
    </source>
</evidence>
<reference evidence="7" key="1">
    <citation type="journal article" date="2021" name="PeerJ">
        <title>Extensive microbial diversity within the chicken gut microbiome revealed by metagenomics and culture.</title>
        <authorList>
            <person name="Gilroy R."/>
            <person name="Ravi A."/>
            <person name="Getino M."/>
            <person name="Pursley I."/>
            <person name="Horton D.L."/>
            <person name="Alikhan N.F."/>
            <person name="Baker D."/>
            <person name="Gharbi K."/>
            <person name="Hall N."/>
            <person name="Watson M."/>
            <person name="Adriaenssens E.M."/>
            <person name="Foster-Nyarko E."/>
            <person name="Jarju S."/>
            <person name="Secka A."/>
            <person name="Antonio M."/>
            <person name="Oren A."/>
            <person name="Chaudhuri R.R."/>
            <person name="La Ragione R."/>
            <person name="Hildebrand F."/>
            <person name="Pallen M.J."/>
        </authorList>
    </citation>
    <scope>NUCLEOTIDE SEQUENCE</scope>
    <source>
        <strain evidence="7">ChiSxjej1B13-11774</strain>
    </source>
</reference>
<evidence type="ECO:0000256" key="3">
    <source>
        <dbReference type="ARBA" id="ARBA00022692"/>
    </source>
</evidence>
<keyword evidence="4 6" id="KW-1133">Transmembrane helix</keyword>
<dbReference type="GO" id="GO:0016020">
    <property type="term" value="C:membrane"/>
    <property type="evidence" value="ECO:0007669"/>
    <property type="project" value="UniProtKB-SubCell"/>
</dbReference>
<dbReference type="CDD" id="cd15904">
    <property type="entry name" value="TSPO_MBR"/>
    <property type="match status" value="1"/>
</dbReference>
<dbReference type="Proteomes" id="UP000824048">
    <property type="component" value="Unassembled WGS sequence"/>
</dbReference>
<evidence type="ECO:0000256" key="5">
    <source>
        <dbReference type="ARBA" id="ARBA00023136"/>
    </source>
</evidence>
<accession>A0A9D2ERF3</accession>
<feature type="transmembrane region" description="Helical" evidence="6">
    <location>
        <begin position="101"/>
        <end position="123"/>
    </location>
</feature>
<comment type="similarity">
    <text evidence="2">Belongs to the TspO/BZRP family.</text>
</comment>
<sequence>MKKWGFLVFPILALAVGALAGFLSRPGLETVYPLLEKSPLTPPGAVFPVVWSVLYILMGIGLALVVAKGGENVPQAVILWGLQLALNFCWSLLFFGGGYYFAALLCLVILWLAILAMIAAFAAVSRPAAWLQIPYLLWVTFAGYLNGAVWLLNR</sequence>
<organism evidence="7 8">
    <name type="scientific">Candidatus Gemmiger excrementigallinarum</name>
    <dbReference type="NCBI Taxonomy" id="2838609"/>
    <lineage>
        <taxon>Bacteria</taxon>
        <taxon>Bacillati</taxon>
        <taxon>Bacillota</taxon>
        <taxon>Clostridia</taxon>
        <taxon>Eubacteriales</taxon>
        <taxon>Gemmiger</taxon>
    </lineage>
</organism>
<evidence type="ECO:0000256" key="4">
    <source>
        <dbReference type="ARBA" id="ARBA00022989"/>
    </source>
</evidence>
<comment type="caution">
    <text evidence="7">The sequence shown here is derived from an EMBL/GenBank/DDBJ whole genome shotgun (WGS) entry which is preliminary data.</text>
</comment>
<proteinExistence type="inferred from homology"/>
<dbReference type="Pfam" id="PF03073">
    <property type="entry name" value="TspO_MBR"/>
    <property type="match status" value="1"/>
</dbReference>
<comment type="subcellular location">
    <subcellularLocation>
        <location evidence="1">Membrane</location>
        <topology evidence="1">Multi-pass membrane protein</topology>
    </subcellularLocation>
</comment>
<dbReference type="Gene3D" id="1.20.1260.100">
    <property type="entry name" value="TspO/MBR protein"/>
    <property type="match status" value="1"/>
</dbReference>
<dbReference type="PIRSF" id="PIRSF005859">
    <property type="entry name" value="PBR"/>
    <property type="match status" value="1"/>
</dbReference>
<feature type="transmembrane region" description="Helical" evidence="6">
    <location>
        <begin position="44"/>
        <end position="65"/>
    </location>
</feature>
<dbReference type="AlphaFoldDB" id="A0A9D2ERF3"/>
<evidence type="ECO:0000256" key="6">
    <source>
        <dbReference type="SAM" id="Phobius"/>
    </source>
</evidence>
<keyword evidence="3 6" id="KW-0812">Transmembrane</keyword>
<evidence type="ECO:0000256" key="1">
    <source>
        <dbReference type="ARBA" id="ARBA00004141"/>
    </source>
</evidence>
<feature type="transmembrane region" description="Helical" evidence="6">
    <location>
        <begin position="77"/>
        <end position="95"/>
    </location>
</feature>
<evidence type="ECO:0000256" key="2">
    <source>
        <dbReference type="ARBA" id="ARBA00007524"/>
    </source>
</evidence>
<protein>
    <submittedName>
        <fullName evidence="7">Tryptophan-rich sensory protein</fullName>
    </submittedName>
</protein>
<dbReference type="GO" id="GO:0033013">
    <property type="term" value="P:tetrapyrrole metabolic process"/>
    <property type="evidence" value="ECO:0007669"/>
    <property type="project" value="UniProtKB-ARBA"/>
</dbReference>
<evidence type="ECO:0000313" key="7">
    <source>
        <dbReference type="EMBL" id="HIZ41987.1"/>
    </source>
</evidence>
<gene>
    <name evidence="7" type="ORF">H9811_05430</name>
</gene>
<name>A0A9D2ERF3_9FIRM</name>
<dbReference type="EMBL" id="DXBP01000035">
    <property type="protein sequence ID" value="HIZ41987.1"/>
    <property type="molecule type" value="Genomic_DNA"/>
</dbReference>
<dbReference type="InterPro" id="IPR004307">
    <property type="entry name" value="TspO_MBR"/>
</dbReference>